<dbReference type="InterPro" id="IPR011701">
    <property type="entry name" value="MFS"/>
</dbReference>
<evidence type="ECO:0000256" key="6">
    <source>
        <dbReference type="ARBA" id="ARBA00022989"/>
    </source>
</evidence>
<evidence type="ECO:0000256" key="4">
    <source>
        <dbReference type="ARBA" id="ARBA00022475"/>
    </source>
</evidence>
<dbReference type="InterPro" id="IPR020846">
    <property type="entry name" value="MFS_dom"/>
</dbReference>
<feature type="transmembrane region" description="Helical" evidence="8">
    <location>
        <begin position="226"/>
        <end position="247"/>
    </location>
</feature>
<feature type="transmembrane region" description="Helical" evidence="8">
    <location>
        <begin position="46"/>
        <end position="64"/>
    </location>
</feature>
<dbReference type="AlphaFoldDB" id="A0A7Z0ACG1"/>
<evidence type="ECO:0000256" key="8">
    <source>
        <dbReference type="SAM" id="Phobius"/>
    </source>
</evidence>
<keyword evidence="11" id="KW-1185">Reference proteome</keyword>
<evidence type="ECO:0000256" key="3">
    <source>
        <dbReference type="ARBA" id="ARBA00022448"/>
    </source>
</evidence>
<reference evidence="10 11" key="1">
    <citation type="submission" date="2020-07" db="EMBL/GenBank/DDBJ databases">
        <title>Sequencing the genomes of 1000 actinobacteria strains.</title>
        <authorList>
            <person name="Klenk H.-P."/>
        </authorList>
    </citation>
    <scope>NUCLEOTIDE SEQUENCE [LARGE SCALE GENOMIC DNA]</scope>
    <source>
        <strain evidence="10 11">DSM 26341</strain>
    </source>
</reference>
<feature type="transmembrane region" description="Helical" evidence="8">
    <location>
        <begin position="76"/>
        <end position="95"/>
    </location>
</feature>
<name>A0A7Z0ACG1_9MICO</name>
<evidence type="ECO:0000256" key="7">
    <source>
        <dbReference type="ARBA" id="ARBA00023136"/>
    </source>
</evidence>
<feature type="transmembrane region" description="Helical" evidence="8">
    <location>
        <begin position="304"/>
        <end position="325"/>
    </location>
</feature>
<dbReference type="GO" id="GO:0022857">
    <property type="term" value="F:transmembrane transporter activity"/>
    <property type="evidence" value="ECO:0007669"/>
    <property type="project" value="InterPro"/>
</dbReference>
<keyword evidence="5 8" id="KW-0812">Transmembrane</keyword>
<gene>
    <name evidence="10" type="ORF">BJY26_001691</name>
</gene>
<keyword evidence="6 8" id="KW-1133">Transmembrane helix</keyword>
<dbReference type="GO" id="GO:0005886">
    <property type="term" value="C:plasma membrane"/>
    <property type="evidence" value="ECO:0007669"/>
    <property type="project" value="UniProtKB-SubCell"/>
</dbReference>
<dbReference type="PRINTS" id="PR01036">
    <property type="entry name" value="TCRTETB"/>
</dbReference>
<feature type="transmembrane region" description="Helical" evidence="8">
    <location>
        <begin position="332"/>
        <end position="352"/>
    </location>
</feature>
<feature type="transmembrane region" description="Helical" evidence="8">
    <location>
        <begin position="459"/>
        <end position="477"/>
    </location>
</feature>
<evidence type="ECO:0000313" key="10">
    <source>
        <dbReference type="EMBL" id="NYI67385.1"/>
    </source>
</evidence>
<dbReference type="Gene3D" id="1.20.1250.20">
    <property type="entry name" value="MFS general substrate transporter like domains"/>
    <property type="match status" value="1"/>
</dbReference>
<evidence type="ECO:0000313" key="11">
    <source>
        <dbReference type="Proteomes" id="UP000539111"/>
    </source>
</evidence>
<dbReference type="CDD" id="cd17503">
    <property type="entry name" value="MFS_LmrB_MDR_like"/>
    <property type="match status" value="1"/>
</dbReference>
<comment type="caution">
    <text evidence="10">The sequence shown here is derived from an EMBL/GenBank/DDBJ whole genome shotgun (WGS) entry which is preliminary data.</text>
</comment>
<accession>A0A7Z0ACG1</accession>
<keyword evidence="3" id="KW-0813">Transport</keyword>
<dbReference type="RefSeq" id="WP_179427313.1">
    <property type="nucleotide sequence ID" value="NZ_JACBZP010000001.1"/>
</dbReference>
<dbReference type="PANTHER" id="PTHR42718:SF42">
    <property type="entry name" value="EXPORT PROTEIN"/>
    <property type="match status" value="1"/>
</dbReference>
<dbReference type="SUPFAM" id="SSF103473">
    <property type="entry name" value="MFS general substrate transporter"/>
    <property type="match status" value="1"/>
</dbReference>
<sequence>MNTTTRPWPALWALCLGFFMILVDSTIVSVATPAIMKGLNADIDSVIWVTSSYLLAYAVPLLITGRLGDRFGPKNIYLTGLAIFTLSSIWCGMSGDINMLILARVFQGLGAALMTPQTMAVITRTFAPDKRGAAMGMWGSVAGVATLVGPLLGGVLVDAVGWEWIFYVNVPVGVVGFILALRLVPELPTHSHKFDIPGVVLSAAGMFCLVFGIQEGESYDWGTITGVISVWSLIITGLVILAAFVVWQARNKSEPLLPLGLFKDRNFSLANIGITTVGFAVISMALPLMLFAQNVRGLSPTESALLMVPMAVISGGMAPVVGKLVDTINPKYVVTIGLLLFPISLIWLGSILSPDIAIWKLLLPIALLGLASSGVWAPLSTTATRNLPMKSAGAGSGVYNTTRQIGAVLGSAGIAAIMEARITANFPAAPGAAQADTSGLGTLPQFLHDPFATAMGQSLYLPAGVLLIGFIAVLFLGKPKPHNWTQPDGAPGSTDIVAPDAGPKHAAVSRLDS</sequence>
<proteinExistence type="inferred from homology"/>
<evidence type="ECO:0000256" key="1">
    <source>
        <dbReference type="ARBA" id="ARBA00004651"/>
    </source>
</evidence>
<dbReference type="Pfam" id="PF07690">
    <property type="entry name" value="MFS_1"/>
    <property type="match status" value="1"/>
</dbReference>
<comment type="similarity">
    <text evidence="2">Belongs to the major facilitator superfamily. EmrB family.</text>
</comment>
<evidence type="ECO:0000259" key="9">
    <source>
        <dbReference type="PROSITE" id="PS50850"/>
    </source>
</evidence>
<comment type="subcellular location">
    <subcellularLocation>
        <location evidence="1">Cell membrane</location>
        <topology evidence="1">Multi-pass membrane protein</topology>
    </subcellularLocation>
</comment>
<organism evidence="10 11">
    <name type="scientific">Spelaeicoccus albus</name>
    <dbReference type="NCBI Taxonomy" id="1280376"/>
    <lineage>
        <taxon>Bacteria</taxon>
        <taxon>Bacillati</taxon>
        <taxon>Actinomycetota</taxon>
        <taxon>Actinomycetes</taxon>
        <taxon>Micrococcales</taxon>
        <taxon>Brevibacteriaceae</taxon>
        <taxon>Spelaeicoccus</taxon>
    </lineage>
</organism>
<feature type="transmembrane region" description="Helical" evidence="8">
    <location>
        <begin position="196"/>
        <end position="214"/>
    </location>
</feature>
<dbReference type="InterPro" id="IPR004638">
    <property type="entry name" value="EmrB-like"/>
</dbReference>
<evidence type="ECO:0000256" key="5">
    <source>
        <dbReference type="ARBA" id="ARBA00022692"/>
    </source>
</evidence>
<dbReference type="FunFam" id="1.20.1720.10:FF:000021">
    <property type="entry name" value="Drug resistance transporter, EmrB/QacA subfamily"/>
    <property type="match status" value="1"/>
</dbReference>
<keyword evidence="4" id="KW-1003">Cell membrane</keyword>
<keyword evidence="7 8" id="KW-0472">Membrane</keyword>
<feature type="transmembrane region" description="Helical" evidence="8">
    <location>
        <begin position="358"/>
        <end position="379"/>
    </location>
</feature>
<feature type="transmembrane region" description="Helical" evidence="8">
    <location>
        <begin position="268"/>
        <end position="292"/>
    </location>
</feature>
<dbReference type="Gene3D" id="1.20.1720.10">
    <property type="entry name" value="Multidrug resistance protein D"/>
    <property type="match status" value="1"/>
</dbReference>
<feature type="transmembrane region" description="Helical" evidence="8">
    <location>
        <begin position="134"/>
        <end position="152"/>
    </location>
</feature>
<dbReference type="NCBIfam" id="TIGR00711">
    <property type="entry name" value="efflux_EmrB"/>
    <property type="match status" value="1"/>
</dbReference>
<dbReference type="PROSITE" id="PS50850">
    <property type="entry name" value="MFS"/>
    <property type="match status" value="1"/>
</dbReference>
<feature type="transmembrane region" description="Helical" evidence="8">
    <location>
        <begin position="164"/>
        <end position="184"/>
    </location>
</feature>
<dbReference type="PANTHER" id="PTHR42718">
    <property type="entry name" value="MAJOR FACILITATOR SUPERFAMILY MULTIDRUG TRANSPORTER MFSC"/>
    <property type="match status" value="1"/>
</dbReference>
<feature type="domain" description="Major facilitator superfamily (MFS) profile" evidence="9">
    <location>
        <begin position="10"/>
        <end position="481"/>
    </location>
</feature>
<dbReference type="InterPro" id="IPR036259">
    <property type="entry name" value="MFS_trans_sf"/>
</dbReference>
<protein>
    <submittedName>
        <fullName evidence="10">EmrB/QacA subfamily drug resistance transporter</fullName>
    </submittedName>
</protein>
<dbReference type="EMBL" id="JACBZP010000001">
    <property type="protein sequence ID" value="NYI67385.1"/>
    <property type="molecule type" value="Genomic_DNA"/>
</dbReference>
<dbReference type="Proteomes" id="UP000539111">
    <property type="component" value="Unassembled WGS sequence"/>
</dbReference>
<evidence type="ECO:0000256" key="2">
    <source>
        <dbReference type="ARBA" id="ARBA00008537"/>
    </source>
</evidence>